<evidence type="ECO:0000313" key="3">
    <source>
        <dbReference type="EMBL" id="SCE68521.1"/>
    </source>
</evidence>
<keyword evidence="2" id="KW-0472">Membrane</keyword>
<feature type="compositionally biased region" description="Low complexity" evidence="1">
    <location>
        <begin position="176"/>
        <end position="196"/>
    </location>
</feature>
<gene>
    <name evidence="3" type="ORF">GA0074695_0295</name>
</gene>
<feature type="compositionally biased region" description="Basic and acidic residues" evidence="1">
    <location>
        <begin position="341"/>
        <end position="350"/>
    </location>
</feature>
<evidence type="ECO:0008006" key="5">
    <source>
        <dbReference type="Google" id="ProtNLM"/>
    </source>
</evidence>
<dbReference type="EMBL" id="LT607411">
    <property type="protein sequence ID" value="SCE68521.1"/>
    <property type="molecule type" value="Genomic_DNA"/>
</dbReference>
<name>A0A1C4UA27_MICVI</name>
<evidence type="ECO:0000256" key="1">
    <source>
        <dbReference type="SAM" id="MobiDB-lite"/>
    </source>
</evidence>
<feature type="compositionally biased region" description="Low complexity" evidence="1">
    <location>
        <begin position="257"/>
        <end position="293"/>
    </location>
</feature>
<organism evidence="3 4">
    <name type="scientific">Micromonospora viridifaciens</name>
    <dbReference type="NCBI Taxonomy" id="1881"/>
    <lineage>
        <taxon>Bacteria</taxon>
        <taxon>Bacillati</taxon>
        <taxon>Actinomycetota</taxon>
        <taxon>Actinomycetes</taxon>
        <taxon>Micromonosporales</taxon>
        <taxon>Micromonosporaceae</taxon>
        <taxon>Micromonospora</taxon>
    </lineage>
</organism>
<feature type="transmembrane region" description="Helical" evidence="2">
    <location>
        <begin position="854"/>
        <end position="876"/>
    </location>
</feature>
<feature type="compositionally biased region" description="Basic and acidic residues" evidence="1">
    <location>
        <begin position="1"/>
        <end position="10"/>
    </location>
</feature>
<evidence type="ECO:0000313" key="4">
    <source>
        <dbReference type="Proteomes" id="UP000198242"/>
    </source>
</evidence>
<evidence type="ECO:0000256" key="2">
    <source>
        <dbReference type="SAM" id="Phobius"/>
    </source>
</evidence>
<feature type="compositionally biased region" description="Low complexity" evidence="1">
    <location>
        <begin position="523"/>
        <end position="542"/>
    </location>
</feature>
<dbReference type="OrthoDB" id="3354134at2"/>
<dbReference type="Proteomes" id="UP000198242">
    <property type="component" value="Chromosome I"/>
</dbReference>
<feature type="compositionally biased region" description="Low complexity" evidence="1">
    <location>
        <begin position="307"/>
        <end position="320"/>
    </location>
</feature>
<dbReference type="AlphaFoldDB" id="A0A1C4UA27"/>
<feature type="compositionally biased region" description="Gly residues" evidence="1">
    <location>
        <begin position="747"/>
        <end position="781"/>
    </location>
</feature>
<feature type="compositionally biased region" description="Pro residues" evidence="1">
    <location>
        <begin position="790"/>
        <end position="818"/>
    </location>
</feature>
<feature type="region of interest" description="Disordered" evidence="1">
    <location>
        <begin position="1"/>
        <end position="847"/>
    </location>
</feature>
<protein>
    <recommendedName>
        <fullName evidence="5">Integrin beta 8</fullName>
    </recommendedName>
</protein>
<keyword evidence="4" id="KW-1185">Reference proteome</keyword>
<feature type="compositionally biased region" description="Low complexity" evidence="1">
    <location>
        <begin position="471"/>
        <end position="492"/>
    </location>
</feature>
<feature type="compositionally biased region" description="Low complexity" evidence="1">
    <location>
        <begin position="607"/>
        <end position="617"/>
    </location>
</feature>
<feature type="compositionally biased region" description="Pro residues" evidence="1">
    <location>
        <begin position="47"/>
        <end position="58"/>
    </location>
</feature>
<sequence>MTSEAPHRPGQEPGEVSPGAGGPAPYGDRPTQQDNNGYPGAADLGWAPPPPAGPPAQPAPSWANPDDQRPAWAQQGGQAAAGRASAQVPPPGEPGAWGGATQPGWATAPEQGGPAWNAAEPAGPAWGTPEQGAPAWAAAPAPSGEQSPPGWAAAPASAPGESAPPAWGTPAGQGEQPAWAQPGEAAARGAAQVPAPATTPHESWAAPAGQQPDDPAPSGGWAAAAGAQDSGGWAAGAGAPPQDDANRPAGWGGSQPGGQPSWGQPGETPAPAWAPAEPAARAAAKVPVPGAPADNGWPTQDDPDRSGGWAAGRAAGQAEAVQPPAWGGPDEQSPAWSDSPQQRDQDRPADEPPQAGQGTATVPAPGDQPESGGWTARASVSAPAPDSPSWGGGSPDSQAQWTPERPAIPDAEPWSPGEAWGRSTEAASDESASNGWQPARAEEPPIYQPASGPGISPANAVPLPPQEQRVPGAALAASPPADYAPPAQSDPAGDPAQSGWGTPDAAPDGPVVPGPRTSPESGAAGAVSASAAVPMASRVAPPADQPLHSSGVPAPQPRVYGRPTRPEADDVPSQDGPNGFAEPGSRFDEPAPQPRFDEPAPPAAPNAFGDGPAAPSSPAGPPAFPPGMPSFVDPAGNNRPVNGVHPQSDERPGDPFGGPGGRQDPFGGPGAQPDPFGGPGAQPDPFGGPGGQPDPFGGPGAQPDPFSGPGGQPAPFGVAGRQLDPFGSPGAQPDPFAGPGGQPAPFGGPGGQPDPFGGPGGPGDPFGGPGGQPDPFGGPGAGRASAAVPGPGPMGEPGPGGFPPPFPPPPQPAPPPWSQGPADDPDQGRFDAFKPEAAPQQTEAPTPKVRNGRVLALVLIAAVLILAIPLGLLLLLGKIGGNDNKPAGFDPAVGSCVKQDGADGVAAADCGEQGAFTVVSRVDAQEKCGDPAQPHVVLPGDGANRVLCLKPASK</sequence>
<feature type="compositionally biased region" description="Low complexity" evidence="1">
    <location>
        <begin position="662"/>
        <end position="685"/>
    </location>
</feature>
<feature type="compositionally biased region" description="Low complexity" evidence="1">
    <location>
        <begin position="133"/>
        <end position="168"/>
    </location>
</feature>
<feature type="compositionally biased region" description="Low complexity" evidence="1">
    <location>
        <begin position="71"/>
        <end position="87"/>
    </location>
</feature>
<reference evidence="4" key="1">
    <citation type="submission" date="2016-06" db="EMBL/GenBank/DDBJ databases">
        <authorList>
            <person name="Varghese N."/>
            <person name="Submissions Spin"/>
        </authorList>
    </citation>
    <scope>NUCLEOTIDE SEQUENCE [LARGE SCALE GENOMIC DNA]</scope>
    <source>
        <strain evidence="4">DSM 43909</strain>
    </source>
</reference>
<feature type="compositionally biased region" description="Low complexity" evidence="1">
    <location>
        <begin position="376"/>
        <end position="389"/>
    </location>
</feature>
<dbReference type="RefSeq" id="WP_089004621.1">
    <property type="nucleotide sequence ID" value="NZ_LT607411.1"/>
</dbReference>
<feature type="compositionally biased region" description="Low complexity" evidence="1">
    <location>
        <begin position="205"/>
        <end position="243"/>
    </location>
</feature>
<proteinExistence type="predicted"/>
<keyword evidence="2" id="KW-0812">Transmembrane</keyword>
<feature type="compositionally biased region" description="Pro residues" evidence="1">
    <location>
        <begin position="618"/>
        <end position="628"/>
    </location>
</feature>
<accession>A0A1C4UA27</accession>
<keyword evidence="2" id="KW-1133">Transmembrane helix</keyword>